<evidence type="ECO:0000259" key="5">
    <source>
        <dbReference type="PROSITE" id="PS51462"/>
    </source>
</evidence>
<sequence>MLTFLPAPLHRALYRIAHRVRVPIWRLFRIQVHGVRVIALDEKDRLLLVRHSYGASGWMPPGGGIEPDEDPVEAAARELREETGCLLSQARLLAVRAEDFHGSRNMVRVVLGRAAGAPQADGREIVQARFFALEDLPEAMPVGLKERLRAWVLTEERTQDGTV</sequence>
<dbReference type="InterPro" id="IPR020084">
    <property type="entry name" value="NUDIX_hydrolase_CS"/>
</dbReference>
<evidence type="ECO:0000256" key="4">
    <source>
        <dbReference type="RuleBase" id="RU003476"/>
    </source>
</evidence>
<comment type="similarity">
    <text evidence="4">Belongs to the Nudix hydrolase family.</text>
</comment>
<name>A0ABY1QBA4_9SPHN</name>
<dbReference type="InterPro" id="IPR000086">
    <property type="entry name" value="NUDIX_hydrolase_dom"/>
</dbReference>
<evidence type="ECO:0000256" key="2">
    <source>
        <dbReference type="ARBA" id="ARBA00022801"/>
    </source>
</evidence>
<gene>
    <name evidence="6" type="ORF">SAMN06296065_10436</name>
</gene>
<keyword evidence="2 4" id="KW-0378">Hydrolase</keyword>
<dbReference type="PRINTS" id="PR00502">
    <property type="entry name" value="NUDIXFAMILY"/>
</dbReference>
<reference evidence="6 7" key="1">
    <citation type="submission" date="2017-05" db="EMBL/GenBank/DDBJ databases">
        <authorList>
            <person name="Varghese N."/>
            <person name="Submissions S."/>
        </authorList>
    </citation>
    <scope>NUCLEOTIDE SEQUENCE [LARGE SCALE GENOMIC DNA]</scope>
    <source>
        <strain evidence="6 7">SM16</strain>
    </source>
</reference>
<dbReference type="RefSeq" id="WP_283405845.1">
    <property type="nucleotide sequence ID" value="NZ_FXUI01000004.1"/>
</dbReference>
<feature type="domain" description="Nudix hydrolase" evidence="5">
    <location>
        <begin position="30"/>
        <end position="154"/>
    </location>
</feature>
<dbReference type="PROSITE" id="PS00893">
    <property type="entry name" value="NUDIX_BOX"/>
    <property type="match status" value="1"/>
</dbReference>
<dbReference type="Gene3D" id="3.90.79.10">
    <property type="entry name" value="Nucleoside Triphosphate Pyrophosphohydrolase"/>
    <property type="match status" value="1"/>
</dbReference>
<proteinExistence type="inferred from homology"/>
<evidence type="ECO:0000313" key="7">
    <source>
        <dbReference type="Proteomes" id="UP001157910"/>
    </source>
</evidence>
<organism evidence="6 7">
    <name type="scientific">Novosphingobium panipatense</name>
    <dbReference type="NCBI Taxonomy" id="428991"/>
    <lineage>
        <taxon>Bacteria</taxon>
        <taxon>Pseudomonadati</taxon>
        <taxon>Pseudomonadota</taxon>
        <taxon>Alphaproteobacteria</taxon>
        <taxon>Sphingomonadales</taxon>
        <taxon>Sphingomonadaceae</taxon>
        <taxon>Novosphingobium</taxon>
    </lineage>
</organism>
<dbReference type="EMBL" id="FXUI01000004">
    <property type="protein sequence ID" value="SMP66422.1"/>
    <property type="molecule type" value="Genomic_DNA"/>
</dbReference>
<dbReference type="InterPro" id="IPR015797">
    <property type="entry name" value="NUDIX_hydrolase-like_dom_sf"/>
</dbReference>
<evidence type="ECO:0000256" key="1">
    <source>
        <dbReference type="ARBA" id="ARBA00001946"/>
    </source>
</evidence>
<comment type="cofactor">
    <cofactor evidence="1">
        <name>Mg(2+)</name>
        <dbReference type="ChEBI" id="CHEBI:18420"/>
    </cofactor>
</comment>
<dbReference type="PROSITE" id="PS51462">
    <property type="entry name" value="NUDIX"/>
    <property type="match status" value="1"/>
</dbReference>
<dbReference type="InterPro" id="IPR020476">
    <property type="entry name" value="Nudix_hydrolase"/>
</dbReference>
<comment type="caution">
    <text evidence="6">The sequence shown here is derived from an EMBL/GenBank/DDBJ whole genome shotgun (WGS) entry which is preliminary data.</text>
</comment>
<accession>A0ABY1QBA4</accession>
<evidence type="ECO:0000313" key="6">
    <source>
        <dbReference type="EMBL" id="SMP66422.1"/>
    </source>
</evidence>
<keyword evidence="3" id="KW-0460">Magnesium</keyword>
<dbReference type="PANTHER" id="PTHR43046">
    <property type="entry name" value="GDP-MANNOSE MANNOSYL HYDROLASE"/>
    <property type="match status" value="1"/>
</dbReference>
<dbReference type="SUPFAM" id="SSF55811">
    <property type="entry name" value="Nudix"/>
    <property type="match status" value="1"/>
</dbReference>
<evidence type="ECO:0000256" key="3">
    <source>
        <dbReference type="ARBA" id="ARBA00022842"/>
    </source>
</evidence>
<protein>
    <submittedName>
        <fullName evidence="6">ADP-ribose pyrophosphatase YjhB, NUDIX family</fullName>
    </submittedName>
</protein>
<keyword evidence="7" id="KW-1185">Reference proteome</keyword>
<dbReference type="PANTHER" id="PTHR43046:SF12">
    <property type="entry name" value="GDP-MANNOSE MANNOSYL HYDROLASE"/>
    <property type="match status" value="1"/>
</dbReference>
<dbReference type="Proteomes" id="UP001157910">
    <property type="component" value="Unassembled WGS sequence"/>
</dbReference>
<dbReference type="Pfam" id="PF00293">
    <property type="entry name" value="NUDIX"/>
    <property type="match status" value="1"/>
</dbReference>